<dbReference type="InterPro" id="IPR025166">
    <property type="entry name" value="Integrase_DNA_bind_dom"/>
</dbReference>
<dbReference type="InterPro" id="IPR010998">
    <property type="entry name" value="Integrase_recombinase_N"/>
</dbReference>
<evidence type="ECO:0000256" key="2">
    <source>
        <dbReference type="ARBA" id="ARBA00022908"/>
    </source>
</evidence>
<dbReference type="PANTHER" id="PTHR30629">
    <property type="entry name" value="PROPHAGE INTEGRASE"/>
    <property type="match status" value="1"/>
</dbReference>
<evidence type="ECO:0000256" key="3">
    <source>
        <dbReference type="ARBA" id="ARBA00023125"/>
    </source>
</evidence>
<keyword evidence="3" id="KW-0238">DNA-binding</keyword>
<dbReference type="PROSITE" id="PS51898">
    <property type="entry name" value="TYR_RECOMBINASE"/>
    <property type="match status" value="1"/>
</dbReference>
<dbReference type="InterPro" id="IPR011010">
    <property type="entry name" value="DNA_brk_join_enz"/>
</dbReference>
<dbReference type="EMBL" id="BKAJ01000131">
    <property type="protein sequence ID" value="GEP59459.1"/>
    <property type="molecule type" value="Genomic_DNA"/>
</dbReference>
<dbReference type="Proteomes" id="UP000321058">
    <property type="component" value="Unassembled WGS sequence"/>
</dbReference>
<keyword evidence="2" id="KW-0229">DNA integration</keyword>
<dbReference type="InterPro" id="IPR002104">
    <property type="entry name" value="Integrase_catalytic"/>
</dbReference>
<dbReference type="AlphaFoldDB" id="A0A512NKJ2"/>
<dbReference type="InterPro" id="IPR053876">
    <property type="entry name" value="Phage_int_M"/>
</dbReference>
<proteinExistence type="inferred from homology"/>
<dbReference type="Gene3D" id="1.10.150.130">
    <property type="match status" value="1"/>
</dbReference>
<feature type="domain" description="Tyr recombinase" evidence="5">
    <location>
        <begin position="198"/>
        <end position="370"/>
    </location>
</feature>
<dbReference type="Pfam" id="PF13356">
    <property type="entry name" value="Arm-DNA-bind_3"/>
    <property type="match status" value="1"/>
</dbReference>
<keyword evidence="4" id="KW-0233">DNA recombination</keyword>
<sequence length="391" mass="43733">MAKATKPGRWGDGDGLYLAVRDAQAKFWTFRYTPPGGKMREKGLGPVRLKTLAEARAEARELFRAHRAGLDPLAEDAAKRAALLASTTFKQEAESYIKRHSQGWRNAKATAQWGSTLKTYAYPTIGDLPVSDIDTPLMLKVLEPIWTTKNVTASRLRQRIEAILDAAKARGARSGDNPAAWKGNLQTLLTARARRVVKHHAALPYAEIGSFMEKLRKQPGVGARLLEFTILTACRTGETLGARWDEIEGAVWTIPAERMKGGRVHRVPLSKSALSLLNSLSNEGEYIFPSPRTDDKPLSNMAMSVLLQKRMRRDDITVHGFRSTFRDWAAEKTTYPREVAEMALAHAVGNAVEAAYRRGDLFEKRRRLMDDWARFCARLPIADNVTPLRRA</sequence>
<name>A0A512NKJ2_9HYPH</name>
<comment type="caution">
    <text evidence="6">The sequence shown here is derived from an EMBL/GenBank/DDBJ whole genome shotgun (WGS) entry which is preliminary data.</text>
</comment>
<evidence type="ECO:0000256" key="1">
    <source>
        <dbReference type="ARBA" id="ARBA00008857"/>
    </source>
</evidence>
<evidence type="ECO:0000256" key="4">
    <source>
        <dbReference type="ARBA" id="ARBA00023172"/>
    </source>
</evidence>
<dbReference type="Gene3D" id="3.30.160.390">
    <property type="entry name" value="Integrase, DNA-binding domain"/>
    <property type="match status" value="1"/>
</dbReference>
<dbReference type="CDD" id="cd00801">
    <property type="entry name" value="INT_P4_C"/>
    <property type="match status" value="1"/>
</dbReference>
<dbReference type="InterPro" id="IPR013762">
    <property type="entry name" value="Integrase-like_cat_sf"/>
</dbReference>
<dbReference type="GO" id="GO:0015074">
    <property type="term" value="P:DNA integration"/>
    <property type="evidence" value="ECO:0007669"/>
    <property type="project" value="UniProtKB-KW"/>
</dbReference>
<comment type="similarity">
    <text evidence="1">Belongs to the 'phage' integrase family.</text>
</comment>
<dbReference type="Gene3D" id="1.10.443.10">
    <property type="entry name" value="Intergrase catalytic core"/>
    <property type="match status" value="1"/>
</dbReference>
<protein>
    <submittedName>
        <fullName evidence="6">Phage integrase</fullName>
    </submittedName>
</protein>
<dbReference type="SUPFAM" id="SSF56349">
    <property type="entry name" value="DNA breaking-rejoining enzymes"/>
    <property type="match status" value="1"/>
</dbReference>
<accession>A0A512NKJ2</accession>
<organism evidence="6 7">
    <name type="scientific">Reyranella soli</name>
    <dbReference type="NCBI Taxonomy" id="1230389"/>
    <lineage>
        <taxon>Bacteria</taxon>
        <taxon>Pseudomonadati</taxon>
        <taxon>Pseudomonadota</taxon>
        <taxon>Alphaproteobacteria</taxon>
        <taxon>Hyphomicrobiales</taxon>
        <taxon>Reyranellaceae</taxon>
        <taxon>Reyranella</taxon>
    </lineage>
</organism>
<dbReference type="InterPro" id="IPR050808">
    <property type="entry name" value="Phage_Integrase"/>
</dbReference>
<dbReference type="Pfam" id="PF00589">
    <property type="entry name" value="Phage_integrase"/>
    <property type="match status" value="1"/>
</dbReference>
<keyword evidence="7" id="KW-1185">Reference proteome</keyword>
<evidence type="ECO:0000259" key="5">
    <source>
        <dbReference type="PROSITE" id="PS51898"/>
    </source>
</evidence>
<dbReference type="GO" id="GO:0003677">
    <property type="term" value="F:DNA binding"/>
    <property type="evidence" value="ECO:0007669"/>
    <property type="project" value="UniProtKB-KW"/>
</dbReference>
<dbReference type="PANTHER" id="PTHR30629:SF2">
    <property type="entry name" value="PROPHAGE INTEGRASE INTS-RELATED"/>
    <property type="match status" value="1"/>
</dbReference>
<dbReference type="InterPro" id="IPR038488">
    <property type="entry name" value="Integrase_DNA-bd_sf"/>
</dbReference>
<evidence type="ECO:0000313" key="6">
    <source>
        <dbReference type="EMBL" id="GEP59459.1"/>
    </source>
</evidence>
<reference evidence="6 7" key="1">
    <citation type="submission" date="2019-07" db="EMBL/GenBank/DDBJ databases">
        <title>Whole genome shotgun sequence of Reyranella soli NBRC 108950.</title>
        <authorList>
            <person name="Hosoyama A."/>
            <person name="Uohara A."/>
            <person name="Ohji S."/>
            <person name="Ichikawa N."/>
        </authorList>
    </citation>
    <scope>NUCLEOTIDE SEQUENCE [LARGE SCALE GENOMIC DNA]</scope>
    <source>
        <strain evidence="6 7">NBRC 108950</strain>
    </source>
</reference>
<evidence type="ECO:0000313" key="7">
    <source>
        <dbReference type="Proteomes" id="UP000321058"/>
    </source>
</evidence>
<dbReference type="Pfam" id="PF22022">
    <property type="entry name" value="Phage_int_M"/>
    <property type="match status" value="1"/>
</dbReference>
<gene>
    <name evidence="6" type="ORF">RSO01_66250</name>
</gene>
<dbReference type="GO" id="GO:0006310">
    <property type="term" value="P:DNA recombination"/>
    <property type="evidence" value="ECO:0007669"/>
    <property type="project" value="UniProtKB-KW"/>
</dbReference>